<name>A0A166YCF9_9PEZI</name>
<dbReference type="Pfam" id="PF00023">
    <property type="entry name" value="Ank"/>
    <property type="match status" value="2"/>
</dbReference>
<feature type="repeat" description="ANK" evidence="3">
    <location>
        <begin position="1334"/>
        <end position="1357"/>
    </location>
</feature>
<feature type="repeat" description="ANK" evidence="3">
    <location>
        <begin position="1131"/>
        <end position="1164"/>
    </location>
</feature>
<comment type="caution">
    <text evidence="7">The sequence shown here is derived from an EMBL/GenBank/DDBJ whole genome shotgun (WGS) entry which is preliminary data.</text>
</comment>
<keyword evidence="6" id="KW-0732">Signal</keyword>
<keyword evidence="8" id="KW-1185">Reference proteome</keyword>
<evidence type="ECO:0000256" key="4">
    <source>
        <dbReference type="SAM" id="MobiDB-lite"/>
    </source>
</evidence>
<feature type="repeat" description="ANK" evidence="3">
    <location>
        <begin position="1066"/>
        <end position="1098"/>
    </location>
</feature>
<protein>
    <submittedName>
        <fullName evidence="7">Ankyrin repeat protein</fullName>
    </submittedName>
</protein>
<feature type="repeat" description="ANK" evidence="3">
    <location>
        <begin position="1000"/>
        <end position="1032"/>
    </location>
</feature>
<dbReference type="Pfam" id="PF12796">
    <property type="entry name" value="Ank_2"/>
    <property type="match status" value="3"/>
</dbReference>
<evidence type="ECO:0000313" key="8">
    <source>
        <dbReference type="Proteomes" id="UP000076552"/>
    </source>
</evidence>
<feature type="signal peptide" evidence="6">
    <location>
        <begin position="1"/>
        <end position="21"/>
    </location>
</feature>
<feature type="repeat" description="ANK" evidence="3">
    <location>
        <begin position="1165"/>
        <end position="1185"/>
    </location>
</feature>
<feature type="transmembrane region" description="Helical" evidence="5">
    <location>
        <begin position="360"/>
        <end position="381"/>
    </location>
</feature>
<accession>A0A166YCF9</accession>
<keyword evidence="2 3" id="KW-0040">ANK repeat</keyword>
<dbReference type="PRINTS" id="PR01415">
    <property type="entry name" value="ANKYRIN"/>
</dbReference>
<feature type="region of interest" description="Disordered" evidence="4">
    <location>
        <begin position="175"/>
        <end position="207"/>
    </location>
</feature>
<dbReference type="PANTHER" id="PTHR24171:SF9">
    <property type="entry name" value="ANKYRIN REPEAT DOMAIN-CONTAINING PROTEIN 39"/>
    <property type="match status" value="1"/>
</dbReference>
<feature type="repeat" description="ANK" evidence="3">
    <location>
        <begin position="1301"/>
        <end position="1333"/>
    </location>
</feature>
<keyword evidence="5" id="KW-0812">Transmembrane</keyword>
<dbReference type="SUPFAM" id="SSF48403">
    <property type="entry name" value="Ankyrin repeat"/>
    <property type="match status" value="1"/>
</dbReference>
<dbReference type="PANTHER" id="PTHR24171">
    <property type="entry name" value="ANKYRIN REPEAT DOMAIN-CONTAINING PROTEIN 39-RELATED"/>
    <property type="match status" value="1"/>
</dbReference>
<feature type="repeat" description="ANK" evidence="3">
    <location>
        <begin position="1033"/>
        <end position="1065"/>
    </location>
</feature>
<evidence type="ECO:0000256" key="5">
    <source>
        <dbReference type="SAM" id="Phobius"/>
    </source>
</evidence>
<keyword evidence="5" id="KW-1133">Transmembrane helix</keyword>
<sequence>MAITISIQFLFALFFAMCVAADDGDDFSNNLFSDLAPLLALFGERVTMQFMSQSMGWADNIILAMAPLGIVTAIVGAIRVGGPSWLKAIIGRARENLAVAEQELMSSTSTEVCELWNGKEVVRCMGSAAIAEFICLLPAEMPKGNENPEIVTSTLARALREGYIEDIEADKRNNWTGSRRKHASRSSRDSSAVEEGEKPPSRSTPEIVIVRNVSPNAPNISLNSHSQHGRAELWVVAAIGTILQLGVVAYSGFATYYPALKFQKDDRPIARYAFPSTAIGTLVLVAGMLLCSHVIESSTEEKKYRPGHGKHARLVWLQQTKTVSDQVFASFAVSPTDERTLITTSHRALRADDPSHSHTLQLKTTIGALVSLCGFVVQFIGLRGMHWSASVAQLGAVLVMVGFKAWVRRGLAKPPQHKRLESGFELDWFAMALRDQWKELWGPVPKPIADWNLDTEKWCLERPDTDEELHEPSDRTHSDAHRVLRLRRDLGRLADWRGPASEEAIAVARAIEITMDTLFDSDSDDKRLVWSLATSNQQAIKFRLDRRNKKWKAYSDEIEAALSLWLFSVHHHEHDDGDKPPLGVAANADPSDDGWLRAKGLPAKLSLRLLGPDTEALRRDLRWWVPNEATKIMTVKQDADGEVKVKKHRVVGFGSGRPPTSQSLFQTTRFKAGELTMTKYDAFESDYYDNESTDESDEYTEEDAEEGAEEDAPIEARFLATESSKPLKVLYAQEVFSAFIWAAAKTRKEPVEGSADMRPNDTGNVNAWQSFTLHNTKLLKMAQDIKSTGLGSLEDIYLSIVPALSKQHKLPQVDTIIELARKHAKRHEQLLRWKEAGDVYFWLFRTATTFPRESSIVAKATAVVLEYIRQVAAVIELGETQLEEESRLDQLRNLKSTFEKELQSTFEEKLQLTFEEQPLLALGEELQPVDQKTLSSLSRLFVAGSNGPGAPVEYQSYPPVLNFTELHQVMHYGGSVSYKLELKVKIAILRGANVDEKDIRGWTPLHYAAAKGLKEAADALLKFSADANARNLLAWTPLHYACQHNDTHIVQSLLRGGGEVNAQGRNGVAPLHCAAMEGLKDIVRFLVEAGATIDILDTAGNTPLLWAAFKGHEDVVSYLWKDASKTLRDKNGRTALHLAVLGGHKEVVIWLASEVEADKNAKERRGRTPLHLASMSGYKSIVELLAGELGCDKEATDDWRMTPLHRATAAGHESTVKLLARELGCNIEARDQWDRTPLYLAAGAGHESTVKLLVGELGCNKEATDYRGRTPLHWAIVRGHESTVRLLAIELGCDIEARDNGGRTPLHWAAKAGHESIVKLLIEAGADMEAKDNDGDTPLDVARLSQHDDVVKVLVQP</sequence>
<dbReference type="Proteomes" id="UP000076552">
    <property type="component" value="Unassembled WGS sequence"/>
</dbReference>
<feature type="region of interest" description="Disordered" evidence="4">
    <location>
        <begin position="686"/>
        <end position="711"/>
    </location>
</feature>
<proteinExistence type="predicted"/>
<dbReference type="EMBL" id="LFIV01000007">
    <property type="protein sequence ID" value="KZL77493.1"/>
    <property type="molecule type" value="Genomic_DNA"/>
</dbReference>
<evidence type="ECO:0000256" key="6">
    <source>
        <dbReference type="SAM" id="SignalP"/>
    </source>
</evidence>
<feature type="transmembrane region" description="Helical" evidence="5">
    <location>
        <begin position="233"/>
        <end position="253"/>
    </location>
</feature>
<evidence type="ECO:0000313" key="7">
    <source>
        <dbReference type="EMBL" id="KZL77493.1"/>
    </source>
</evidence>
<evidence type="ECO:0000256" key="3">
    <source>
        <dbReference type="PROSITE-ProRule" id="PRU00023"/>
    </source>
</evidence>
<evidence type="ECO:0000256" key="1">
    <source>
        <dbReference type="ARBA" id="ARBA00022737"/>
    </source>
</evidence>
<reference evidence="7 8" key="1">
    <citation type="submission" date="2015-06" db="EMBL/GenBank/DDBJ databases">
        <title>Survival trade-offs in plant roots during colonization by closely related pathogenic and mutualistic fungi.</title>
        <authorList>
            <person name="Hacquard S."/>
            <person name="Kracher B."/>
            <person name="Hiruma K."/>
            <person name="Weinman A."/>
            <person name="Muench P."/>
            <person name="Garrido Oter R."/>
            <person name="Ver Loren van Themaat E."/>
            <person name="Dallerey J.-F."/>
            <person name="Damm U."/>
            <person name="Henrissat B."/>
            <person name="Lespinet O."/>
            <person name="Thon M."/>
            <person name="Kemen E."/>
            <person name="McHardy A.C."/>
            <person name="Schulze-Lefert P."/>
            <person name="O'Connell R.J."/>
        </authorList>
    </citation>
    <scope>NUCLEOTIDE SEQUENCE [LARGE SCALE GENOMIC DNA]</scope>
    <source>
        <strain evidence="7 8">0861</strain>
    </source>
</reference>
<feature type="transmembrane region" description="Helical" evidence="5">
    <location>
        <begin position="61"/>
        <end position="82"/>
    </location>
</feature>
<dbReference type="SMART" id="SM00248">
    <property type="entry name" value="ANK"/>
    <property type="match status" value="10"/>
</dbReference>
<feature type="repeat" description="ANK" evidence="3">
    <location>
        <begin position="1267"/>
        <end position="1300"/>
    </location>
</feature>
<dbReference type="PROSITE" id="PS50297">
    <property type="entry name" value="ANK_REP_REGION"/>
    <property type="match status" value="8"/>
</dbReference>
<gene>
    <name evidence="7" type="ORF">CT0861_06491</name>
</gene>
<keyword evidence="5" id="KW-0472">Membrane</keyword>
<organism evidence="7 8">
    <name type="scientific">Colletotrichum tofieldiae</name>
    <dbReference type="NCBI Taxonomy" id="708197"/>
    <lineage>
        <taxon>Eukaryota</taxon>
        <taxon>Fungi</taxon>
        <taxon>Dikarya</taxon>
        <taxon>Ascomycota</taxon>
        <taxon>Pezizomycotina</taxon>
        <taxon>Sordariomycetes</taxon>
        <taxon>Hypocreomycetidae</taxon>
        <taxon>Glomerellales</taxon>
        <taxon>Glomerellaceae</taxon>
        <taxon>Colletotrichum</taxon>
        <taxon>Colletotrichum spaethianum species complex</taxon>
    </lineage>
</organism>
<keyword evidence="1" id="KW-0677">Repeat</keyword>
<dbReference type="STRING" id="708197.A0A166YCF9"/>
<dbReference type="PROSITE" id="PS50088">
    <property type="entry name" value="ANK_REPEAT"/>
    <property type="match status" value="8"/>
</dbReference>
<feature type="chain" id="PRO_5007882711" evidence="6">
    <location>
        <begin position="22"/>
        <end position="1357"/>
    </location>
</feature>
<dbReference type="InterPro" id="IPR002110">
    <property type="entry name" value="Ankyrin_rpt"/>
</dbReference>
<feature type="transmembrane region" description="Helical" evidence="5">
    <location>
        <begin position="273"/>
        <end position="295"/>
    </location>
</feature>
<dbReference type="InterPro" id="IPR036770">
    <property type="entry name" value="Ankyrin_rpt-contain_sf"/>
</dbReference>
<dbReference type="Gene3D" id="1.25.40.20">
    <property type="entry name" value="Ankyrin repeat-containing domain"/>
    <property type="match status" value="5"/>
</dbReference>
<evidence type="ECO:0000256" key="2">
    <source>
        <dbReference type="ARBA" id="ARBA00023043"/>
    </source>
</evidence>